<evidence type="ECO:0000256" key="1">
    <source>
        <dbReference type="ARBA" id="ARBA00001966"/>
    </source>
</evidence>
<dbReference type="InterPro" id="IPR050377">
    <property type="entry name" value="Radical_SAM_PqqE_MftC-like"/>
</dbReference>
<evidence type="ECO:0000256" key="12">
    <source>
        <dbReference type="ARBA" id="ARBA00077306"/>
    </source>
</evidence>
<dbReference type="Pfam" id="PF13186">
    <property type="entry name" value="SPASM"/>
    <property type="match status" value="1"/>
</dbReference>
<evidence type="ECO:0000256" key="10">
    <source>
        <dbReference type="ARBA" id="ARBA00066804"/>
    </source>
</evidence>
<comment type="catalytic activity">
    <reaction evidence="7">
        <text>[mycofactocin precursor peptide]-C-terminal glycyl-L-valyl-L-tyrosine + S-adenosyl-L-methionine = [mycofactocin precursor peptide]-C-terminal glycyl-N-{[2-(4-hydroxyphenyl)ethenyl]-3-methylbutanamide} + 5'-deoxyadenosine + L-methionine + CO2</text>
        <dbReference type="Rhea" id="RHEA:65492"/>
        <dbReference type="Rhea" id="RHEA-COMP:16815"/>
        <dbReference type="Rhea" id="RHEA-COMP:16816"/>
        <dbReference type="ChEBI" id="CHEBI:16526"/>
        <dbReference type="ChEBI" id="CHEBI:17319"/>
        <dbReference type="ChEBI" id="CHEBI:57844"/>
        <dbReference type="ChEBI" id="CHEBI:59789"/>
        <dbReference type="ChEBI" id="CHEBI:156515"/>
        <dbReference type="ChEBI" id="CHEBI:156517"/>
        <dbReference type="EC" id="1.3.98.7"/>
    </reaction>
</comment>
<proteinExistence type="predicted"/>
<protein>
    <recommendedName>
        <fullName evidence="11">Mycofactocin maturase MftC</fullName>
        <ecNumber evidence="9">1.3.98.7</ecNumber>
        <ecNumber evidence="10">4.1.99.26</ecNumber>
    </recommendedName>
    <alternativeName>
        <fullName evidence="13">[Mycofactocin precursor peptide]-pyrrolidinone derivative synthase</fullName>
    </alternativeName>
    <alternativeName>
        <fullName evidence="12">[Mycofactocin precursor peptide]-tyrosine decarboxylase</fullName>
    </alternativeName>
</protein>
<evidence type="ECO:0000256" key="13">
    <source>
        <dbReference type="ARBA" id="ARBA00079192"/>
    </source>
</evidence>
<dbReference type="PROSITE" id="PS51918">
    <property type="entry name" value="RADICAL_SAM"/>
    <property type="match status" value="1"/>
</dbReference>
<dbReference type="InterPro" id="IPR017200">
    <property type="entry name" value="PqqE-like"/>
</dbReference>
<comment type="catalytic activity">
    <reaction evidence="8">
        <text>[mycofactocin precursor peptide]-C-terminal glycyl-N-{[2-(4-hydroxyphenyl)ethenyl]-3-methylbutanamide} + AH2 + S-adenosyl-L-methionine = [mycofactocin precursor peptide]-C-terminal glycyl-N-{5-[(4-hydroxyphenyl)methyl]-4,4-dimethyl-2-oxopyrrolidin-3-yl}acetamide + 5'-deoxyadenosine + L-methionine + A + H(+)</text>
        <dbReference type="Rhea" id="RHEA:65500"/>
        <dbReference type="Rhea" id="RHEA-COMP:16816"/>
        <dbReference type="Rhea" id="RHEA-COMP:16818"/>
        <dbReference type="ChEBI" id="CHEBI:13193"/>
        <dbReference type="ChEBI" id="CHEBI:15378"/>
        <dbReference type="ChEBI" id="CHEBI:17319"/>
        <dbReference type="ChEBI" id="CHEBI:17499"/>
        <dbReference type="ChEBI" id="CHEBI:57844"/>
        <dbReference type="ChEBI" id="CHEBI:59789"/>
        <dbReference type="ChEBI" id="CHEBI:156517"/>
        <dbReference type="ChEBI" id="CHEBI:156518"/>
        <dbReference type="EC" id="4.1.99.26"/>
    </reaction>
</comment>
<dbReference type="CDD" id="cd01335">
    <property type="entry name" value="Radical_SAM"/>
    <property type="match status" value="1"/>
</dbReference>
<dbReference type="Gene3D" id="3.20.20.70">
    <property type="entry name" value="Aldolase class I"/>
    <property type="match status" value="1"/>
</dbReference>
<evidence type="ECO:0000256" key="4">
    <source>
        <dbReference type="ARBA" id="ARBA00022723"/>
    </source>
</evidence>
<evidence type="ECO:0000256" key="3">
    <source>
        <dbReference type="ARBA" id="ARBA00022691"/>
    </source>
</evidence>
<evidence type="ECO:0000259" key="14">
    <source>
        <dbReference type="PROSITE" id="PS51918"/>
    </source>
</evidence>
<dbReference type="InterPro" id="IPR058240">
    <property type="entry name" value="rSAM_sf"/>
</dbReference>
<dbReference type="EC" id="1.3.98.7" evidence="9"/>
<feature type="domain" description="Radical SAM core" evidence="14">
    <location>
        <begin position="32"/>
        <end position="242"/>
    </location>
</feature>
<keyword evidence="16" id="KW-1185">Reference proteome</keyword>
<dbReference type="SFLD" id="SFLDG01067">
    <property type="entry name" value="SPASM/twitch_domain_containing"/>
    <property type="match status" value="1"/>
</dbReference>
<keyword evidence="5" id="KW-0408">Iron</keyword>
<keyword evidence="2" id="KW-0004">4Fe-4S</keyword>
<name>A0A6I6FA70_9CLOT</name>
<dbReference type="NCBIfam" id="TIGR04085">
    <property type="entry name" value="rSAM_more_4Fe4S"/>
    <property type="match status" value="1"/>
</dbReference>
<dbReference type="SFLD" id="SFLDG01386">
    <property type="entry name" value="main_SPASM_domain-containing"/>
    <property type="match status" value="1"/>
</dbReference>
<comment type="cofactor">
    <cofactor evidence="1">
        <name>[4Fe-4S] cluster</name>
        <dbReference type="ChEBI" id="CHEBI:49883"/>
    </cofactor>
</comment>
<accession>A0A6I6FA70</accession>
<dbReference type="FunFam" id="3.20.20.70:FF:000188">
    <property type="entry name" value="Mycofactocin radical SAM maturase MftC"/>
    <property type="match status" value="1"/>
</dbReference>
<dbReference type="GO" id="GO:0051539">
    <property type="term" value="F:4 iron, 4 sulfur cluster binding"/>
    <property type="evidence" value="ECO:0007669"/>
    <property type="project" value="UniProtKB-KW"/>
</dbReference>
<keyword evidence="3" id="KW-0949">S-adenosyl-L-methionine</keyword>
<evidence type="ECO:0000256" key="7">
    <source>
        <dbReference type="ARBA" id="ARBA00051525"/>
    </source>
</evidence>
<dbReference type="GO" id="GO:0003824">
    <property type="term" value="F:catalytic activity"/>
    <property type="evidence" value="ECO:0007669"/>
    <property type="project" value="InterPro"/>
</dbReference>
<evidence type="ECO:0000256" key="2">
    <source>
        <dbReference type="ARBA" id="ARBA00022485"/>
    </source>
</evidence>
<evidence type="ECO:0000256" key="9">
    <source>
        <dbReference type="ARBA" id="ARBA00066739"/>
    </source>
</evidence>
<dbReference type="PIRSF" id="PIRSF037420">
    <property type="entry name" value="PQQ_syn_pqqE"/>
    <property type="match status" value="1"/>
</dbReference>
<dbReference type="PANTHER" id="PTHR11228">
    <property type="entry name" value="RADICAL SAM DOMAIN PROTEIN"/>
    <property type="match status" value="1"/>
</dbReference>
<keyword evidence="4" id="KW-0479">Metal-binding</keyword>
<keyword evidence="6" id="KW-0411">Iron-sulfur</keyword>
<dbReference type="Pfam" id="PF04055">
    <property type="entry name" value="Radical_SAM"/>
    <property type="match status" value="1"/>
</dbReference>
<sequence length="384" mass="44038">MLDITKLLSLNIEKDSIRYDERCNKSTTGVKEGRGPVVVWNITHKCNYKCEHCYSSSGNSKEEFLSLKEVKRIVDELALEKVPVILLSGGEPLMRKDIFSIIQYIKEKGINVSLSTNGSLIDDTKAELLKKLGIGYVGISIDGNEEINDRFRGVKGAFSNSLRAINSCKSVNQKVGLRFTLQKNNFKEVPYILELMEKLDVKRICFYHLVPQGRGKEIQNKMLSPYETREVIDYLYNYCKDEKVNREKEVLTVDNHADAPYLYLKLLKEDKKKADKVLDLLKINGGNRSGMALVSIDWSGNVYPDQFSHFLKLGNLKEKSFQEIWHGDNKILRILRDRKPNLKGKCTTCRWSNICNGNLRARAYSISEDIWGEDPGCYLKECER</sequence>
<dbReference type="Proteomes" id="UP000422764">
    <property type="component" value="Chromosome"/>
</dbReference>
<dbReference type="InterPro" id="IPR023885">
    <property type="entry name" value="4Fe4S-binding_SPASM_dom"/>
</dbReference>
<dbReference type="InterPro" id="IPR006638">
    <property type="entry name" value="Elp3/MiaA/NifB-like_rSAM"/>
</dbReference>
<dbReference type="InterPro" id="IPR007197">
    <property type="entry name" value="rSAM"/>
</dbReference>
<dbReference type="CDD" id="cd21123">
    <property type="entry name" value="SPASM_MftC-like"/>
    <property type="match status" value="1"/>
</dbReference>
<organism evidence="15 16">
    <name type="scientific">Clostridium bovifaecis</name>
    <dbReference type="NCBI Taxonomy" id="2184719"/>
    <lineage>
        <taxon>Bacteria</taxon>
        <taxon>Bacillati</taxon>
        <taxon>Bacillota</taxon>
        <taxon>Clostridia</taxon>
        <taxon>Eubacteriales</taxon>
        <taxon>Clostridiaceae</taxon>
        <taxon>Clostridium</taxon>
    </lineage>
</organism>
<dbReference type="SMART" id="SM00729">
    <property type="entry name" value="Elp3"/>
    <property type="match status" value="1"/>
</dbReference>
<dbReference type="PANTHER" id="PTHR11228:SF7">
    <property type="entry name" value="PQQA PEPTIDE CYCLASE"/>
    <property type="match status" value="1"/>
</dbReference>
<evidence type="ECO:0000313" key="16">
    <source>
        <dbReference type="Proteomes" id="UP000422764"/>
    </source>
</evidence>
<dbReference type="InterPro" id="IPR013785">
    <property type="entry name" value="Aldolase_TIM"/>
</dbReference>
<evidence type="ECO:0000256" key="11">
    <source>
        <dbReference type="ARBA" id="ARBA00074337"/>
    </source>
</evidence>
<dbReference type="SFLD" id="SFLDS00029">
    <property type="entry name" value="Radical_SAM"/>
    <property type="match status" value="1"/>
</dbReference>
<evidence type="ECO:0000256" key="5">
    <source>
        <dbReference type="ARBA" id="ARBA00023004"/>
    </source>
</evidence>
<evidence type="ECO:0000256" key="8">
    <source>
        <dbReference type="ARBA" id="ARBA00051925"/>
    </source>
</evidence>
<dbReference type="GO" id="GO:0006783">
    <property type="term" value="P:heme biosynthetic process"/>
    <property type="evidence" value="ECO:0007669"/>
    <property type="project" value="TreeGrafter"/>
</dbReference>
<gene>
    <name evidence="15" type="ORF">GOM49_05485</name>
</gene>
<dbReference type="EC" id="4.1.99.26" evidence="10"/>
<reference evidence="15 16" key="1">
    <citation type="submission" date="2019-12" db="EMBL/GenBank/DDBJ databases">
        <title>Genome sequenceing of Clostridium bovifaecis.</title>
        <authorList>
            <person name="Yao Y."/>
        </authorList>
    </citation>
    <scope>NUCLEOTIDE SEQUENCE [LARGE SCALE GENOMIC DNA]</scope>
    <source>
        <strain evidence="15 16">BXX</strain>
    </source>
</reference>
<evidence type="ECO:0000313" key="15">
    <source>
        <dbReference type="EMBL" id="QGU94625.1"/>
    </source>
</evidence>
<dbReference type="EMBL" id="CP046522">
    <property type="protein sequence ID" value="QGU94625.1"/>
    <property type="molecule type" value="Genomic_DNA"/>
</dbReference>
<dbReference type="SUPFAM" id="SSF102114">
    <property type="entry name" value="Radical SAM enzymes"/>
    <property type="match status" value="1"/>
</dbReference>
<dbReference type="AlphaFoldDB" id="A0A6I6FA70"/>
<evidence type="ECO:0000256" key="6">
    <source>
        <dbReference type="ARBA" id="ARBA00023014"/>
    </source>
</evidence>
<dbReference type="GO" id="GO:0046872">
    <property type="term" value="F:metal ion binding"/>
    <property type="evidence" value="ECO:0007669"/>
    <property type="project" value="UniProtKB-KW"/>
</dbReference>